<evidence type="ECO:0000313" key="2">
    <source>
        <dbReference type="EMBL" id="KAJ4349419.1"/>
    </source>
</evidence>
<accession>A0A9W8XF02</accession>
<dbReference type="RefSeq" id="XP_056068349.1">
    <property type="nucleotide sequence ID" value="XM_056216793.1"/>
</dbReference>
<keyword evidence="3" id="KW-1185">Reference proteome</keyword>
<dbReference type="EMBL" id="JAPEUX010000006">
    <property type="protein sequence ID" value="KAJ4349419.1"/>
    <property type="molecule type" value="Genomic_DNA"/>
</dbReference>
<dbReference type="GeneID" id="80911564"/>
<name>A0A9W8XF02_9PLEO</name>
<organism evidence="2 3">
    <name type="scientific">Didymosphaeria variabile</name>
    <dbReference type="NCBI Taxonomy" id="1932322"/>
    <lineage>
        <taxon>Eukaryota</taxon>
        <taxon>Fungi</taxon>
        <taxon>Dikarya</taxon>
        <taxon>Ascomycota</taxon>
        <taxon>Pezizomycotina</taxon>
        <taxon>Dothideomycetes</taxon>
        <taxon>Pleosporomycetidae</taxon>
        <taxon>Pleosporales</taxon>
        <taxon>Massarineae</taxon>
        <taxon>Didymosphaeriaceae</taxon>
        <taxon>Didymosphaeria</taxon>
    </lineage>
</organism>
<sequence length="125" mass="13774">MKYAAILLALLPAALALPFTIPAAAKAEVKRAENANGLFPVRYSNDVAKDSEKRAENTGFPVRYRKDLINDPQKRAQTPGLFAVSYKKDVIDSTNPAKKLEKREAVAPEGLFAVSYRKDIIPSLE</sequence>
<dbReference type="AlphaFoldDB" id="A0A9W8XF02"/>
<comment type="caution">
    <text evidence="2">The sequence shown here is derived from an EMBL/GenBank/DDBJ whole genome shotgun (WGS) entry which is preliminary data.</text>
</comment>
<protein>
    <submittedName>
        <fullName evidence="2">Uncharacterized protein</fullName>
    </submittedName>
</protein>
<feature type="chain" id="PRO_5040971156" evidence="1">
    <location>
        <begin position="17"/>
        <end position="125"/>
    </location>
</feature>
<dbReference type="Proteomes" id="UP001140513">
    <property type="component" value="Unassembled WGS sequence"/>
</dbReference>
<keyword evidence="1" id="KW-0732">Signal</keyword>
<proteinExistence type="predicted"/>
<gene>
    <name evidence="2" type="ORF">N0V89_008034</name>
</gene>
<feature type="signal peptide" evidence="1">
    <location>
        <begin position="1"/>
        <end position="16"/>
    </location>
</feature>
<evidence type="ECO:0000256" key="1">
    <source>
        <dbReference type="SAM" id="SignalP"/>
    </source>
</evidence>
<evidence type="ECO:0000313" key="3">
    <source>
        <dbReference type="Proteomes" id="UP001140513"/>
    </source>
</evidence>
<dbReference type="OrthoDB" id="3792991at2759"/>
<reference evidence="2" key="1">
    <citation type="submission" date="2022-10" db="EMBL/GenBank/DDBJ databases">
        <title>Tapping the CABI collections for fungal endophytes: first genome assemblies for Collariella, Neodidymelliopsis, Ascochyta clinopodiicola, Didymella pomorum, Didymosphaeria variabile, Neocosmospora piperis and Neocucurbitaria cava.</title>
        <authorList>
            <person name="Hill R."/>
        </authorList>
    </citation>
    <scope>NUCLEOTIDE SEQUENCE</scope>
    <source>
        <strain evidence="2">IMI 356815</strain>
    </source>
</reference>